<evidence type="ECO:0000313" key="1">
    <source>
        <dbReference type="EMBL" id="EGJ48923.1"/>
    </source>
</evidence>
<dbReference type="KEGG" id="daf:Desaf_0570"/>
<gene>
    <name evidence="1" type="ORF">Desaf_0570</name>
</gene>
<protein>
    <submittedName>
        <fullName evidence="1">C_GCAxxG_C_C family protein</fullName>
    </submittedName>
</protein>
<keyword evidence="2" id="KW-1185">Reference proteome</keyword>
<name>F3YVW5_DESAF</name>
<organism evidence="1 2">
    <name type="scientific">Desulfocurvibacter africanus subsp. africanus str. Walvis Bay</name>
    <dbReference type="NCBI Taxonomy" id="690850"/>
    <lineage>
        <taxon>Bacteria</taxon>
        <taxon>Pseudomonadati</taxon>
        <taxon>Thermodesulfobacteriota</taxon>
        <taxon>Desulfovibrionia</taxon>
        <taxon>Desulfovibrionales</taxon>
        <taxon>Desulfovibrionaceae</taxon>
        <taxon>Desulfocurvibacter</taxon>
    </lineage>
</organism>
<dbReference type="Pfam" id="PF12675">
    <property type="entry name" value="DUF3795"/>
    <property type="match status" value="1"/>
</dbReference>
<dbReference type="AlphaFoldDB" id="F3YVW5"/>
<dbReference type="Proteomes" id="UP000007844">
    <property type="component" value="Chromosome"/>
</dbReference>
<proteinExistence type="predicted"/>
<dbReference type="EMBL" id="CP003221">
    <property type="protein sequence ID" value="EGJ48923.1"/>
    <property type="molecule type" value="Genomic_DNA"/>
</dbReference>
<reference evidence="1 2" key="1">
    <citation type="journal article" date="2011" name="J. Bacteriol.">
        <title>Genome sequence of the mercury-methylating and pleomorphic Desulfovibrio africanus Strain Walvis Bay.</title>
        <authorList>
            <person name="Brown S.D."/>
            <person name="Wall J.D."/>
            <person name="Kucken A.M."/>
            <person name="Gilmour C.C."/>
            <person name="Podar M."/>
            <person name="Brandt C.C."/>
            <person name="Teshima H."/>
            <person name="Detter J.C."/>
            <person name="Han C.S."/>
            <person name="Land M.L."/>
            <person name="Lucas S."/>
            <person name="Han J."/>
            <person name="Pennacchio L."/>
            <person name="Nolan M."/>
            <person name="Pitluck S."/>
            <person name="Woyke T."/>
            <person name="Goodwin L."/>
            <person name="Palumbo A.V."/>
            <person name="Elias D.A."/>
        </authorList>
    </citation>
    <scope>NUCLEOTIDE SEQUENCE [LARGE SCALE GENOMIC DNA]</scope>
    <source>
        <strain evidence="1 2">Walvis Bay</strain>
    </source>
</reference>
<dbReference type="STRING" id="690850.Desaf_0570"/>
<dbReference type="InterPro" id="IPR024227">
    <property type="entry name" value="DUF3795"/>
</dbReference>
<dbReference type="HOGENOM" id="CLU_1755251_0_0_7"/>
<dbReference type="eggNOG" id="ENOG50310ZN">
    <property type="taxonomic scope" value="Bacteria"/>
</dbReference>
<sequence>MTYADSVRALAPCGLSCEKCLAKDDGAIAGHSRELLRLLTNFERHAERFAGMNPVFAQYPAFLDMTKHLAQGNCKGCRAGECLHKGCRVHSCVKAKGVDFCFQCAEFPCTNTGFDPFLQKRWQAMNERMREVGPEGFYAETKDLPRY</sequence>
<accession>F3YVW5</accession>
<dbReference type="RefSeq" id="WP_014258763.1">
    <property type="nucleotide sequence ID" value="NC_016629.1"/>
</dbReference>
<evidence type="ECO:0000313" key="2">
    <source>
        <dbReference type="Proteomes" id="UP000007844"/>
    </source>
</evidence>